<dbReference type="GO" id="GO:0005886">
    <property type="term" value="C:plasma membrane"/>
    <property type="evidence" value="ECO:0007669"/>
    <property type="project" value="TreeGrafter"/>
</dbReference>
<dbReference type="SMART" id="SM00563">
    <property type="entry name" value="PlsC"/>
    <property type="match status" value="1"/>
</dbReference>
<sequence>MRMWYRLFKYVLIGPALLVTCRPRIVGRDLLPPTGPVIVAATHSAFIDSLLLCLVLPRRLTFVAKSEYFDRPGLRGRMQRWFFLAAGQTPIDRSGGDRAATTLATATSLVSRGGAWAIHPEGTRSCDGRVHRGHTGVMRVARATGAPVVPIALRGTERVNPPGRLMWRPHRVDIVIGFPVPVDQAMADDDLRSATDRLMIELAAMAGRPYENSYAERRPQAPTATP</sequence>
<dbReference type="PANTHER" id="PTHR10434:SF11">
    <property type="entry name" value="1-ACYL-SN-GLYCEROL-3-PHOSPHATE ACYLTRANSFERASE"/>
    <property type="match status" value="1"/>
</dbReference>
<protein>
    <submittedName>
        <fullName evidence="4">1-acyl-sn-glycerol-3-phosphate acyltransferase</fullName>
    </submittedName>
</protein>
<gene>
    <name evidence="4" type="ORF">HGA05_19590</name>
</gene>
<evidence type="ECO:0000256" key="1">
    <source>
        <dbReference type="ARBA" id="ARBA00022679"/>
    </source>
</evidence>
<reference evidence="4 5" key="1">
    <citation type="submission" date="2020-04" db="EMBL/GenBank/DDBJ databases">
        <title>MicrobeNet Type strains.</title>
        <authorList>
            <person name="Nicholson A.C."/>
        </authorList>
    </citation>
    <scope>NUCLEOTIDE SEQUENCE [LARGE SCALE GENOMIC DNA]</scope>
    <source>
        <strain evidence="4 5">ATCC BAA-14</strain>
    </source>
</reference>
<accession>A0A846WS42</accession>
<dbReference type="PANTHER" id="PTHR10434">
    <property type="entry name" value="1-ACYL-SN-GLYCEROL-3-PHOSPHATE ACYLTRANSFERASE"/>
    <property type="match status" value="1"/>
</dbReference>
<evidence type="ECO:0000313" key="5">
    <source>
        <dbReference type="Proteomes" id="UP000563898"/>
    </source>
</evidence>
<evidence type="ECO:0000256" key="2">
    <source>
        <dbReference type="ARBA" id="ARBA00023315"/>
    </source>
</evidence>
<dbReference type="GO" id="GO:0003841">
    <property type="term" value="F:1-acylglycerol-3-phosphate O-acyltransferase activity"/>
    <property type="evidence" value="ECO:0007669"/>
    <property type="project" value="TreeGrafter"/>
</dbReference>
<dbReference type="EMBL" id="JAAXPC010000012">
    <property type="protein sequence ID" value="NKY03776.1"/>
    <property type="molecule type" value="Genomic_DNA"/>
</dbReference>
<dbReference type="SUPFAM" id="SSF69593">
    <property type="entry name" value="Glycerol-3-phosphate (1)-acyltransferase"/>
    <property type="match status" value="1"/>
</dbReference>
<organism evidence="4 5">
    <name type="scientific">Gordonia polyisoprenivorans</name>
    <dbReference type="NCBI Taxonomy" id="84595"/>
    <lineage>
        <taxon>Bacteria</taxon>
        <taxon>Bacillati</taxon>
        <taxon>Actinomycetota</taxon>
        <taxon>Actinomycetes</taxon>
        <taxon>Mycobacteriales</taxon>
        <taxon>Gordoniaceae</taxon>
        <taxon>Gordonia</taxon>
    </lineage>
</organism>
<dbReference type="Proteomes" id="UP000563898">
    <property type="component" value="Unassembled WGS sequence"/>
</dbReference>
<dbReference type="RefSeq" id="WP_035726814.1">
    <property type="nucleotide sequence ID" value="NZ_JAZGUS010000122.1"/>
</dbReference>
<keyword evidence="1 4" id="KW-0808">Transferase</keyword>
<evidence type="ECO:0000259" key="3">
    <source>
        <dbReference type="SMART" id="SM00563"/>
    </source>
</evidence>
<proteinExistence type="predicted"/>
<feature type="domain" description="Phospholipid/glycerol acyltransferase" evidence="3">
    <location>
        <begin position="37"/>
        <end position="156"/>
    </location>
</feature>
<keyword evidence="2 4" id="KW-0012">Acyltransferase</keyword>
<comment type="caution">
    <text evidence="4">The sequence shown here is derived from an EMBL/GenBank/DDBJ whole genome shotgun (WGS) entry which is preliminary data.</text>
</comment>
<dbReference type="AlphaFoldDB" id="A0A846WS42"/>
<name>A0A846WS42_9ACTN</name>
<evidence type="ECO:0000313" key="4">
    <source>
        <dbReference type="EMBL" id="NKY03776.1"/>
    </source>
</evidence>
<dbReference type="Pfam" id="PF01553">
    <property type="entry name" value="Acyltransferase"/>
    <property type="match status" value="1"/>
</dbReference>
<dbReference type="CDD" id="cd07989">
    <property type="entry name" value="LPLAT_AGPAT-like"/>
    <property type="match status" value="1"/>
</dbReference>
<dbReference type="GO" id="GO:0006654">
    <property type="term" value="P:phosphatidic acid biosynthetic process"/>
    <property type="evidence" value="ECO:0007669"/>
    <property type="project" value="TreeGrafter"/>
</dbReference>
<dbReference type="InterPro" id="IPR002123">
    <property type="entry name" value="Plipid/glycerol_acylTrfase"/>
</dbReference>